<dbReference type="Proteomes" id="UP000183200">
    <property type="component" value="Unassembled WGS sequence"/>
</dbReference>
<feature type="transmembrane region" description="Helical" evidence="1">
    <location>
        <begin position="54"/>
        <end position="73"/>
    </location>
</feature>
<accession>A0A1H0IYG6</accession>
<dbReference type="OrthoDB" id="1252436at2"/>
<dbReference type="AlphaFoldDB" id="A0A1H0IYG6"/>
<keyword evidence="3" id="KW-1185">Reference proteome</keyword>
<reference evidence="3" key="1">
    <citation type="submission" date="2016-10" db="EMBL/GenBank/DDBJ databases">
        <authorList>
            <person name="Varghese N."/>
            <person name="Submissions S."/>
        </authorList>
    </citation>
    <scope>NUCLEOTIDE SEQUENCE [LARGE SCALE GENOMIC DNA]</scope>
    <source>
        <strain evidence="3">DSM 19110</strain>
    </source>
</reference>
<name>A0A1H0IYG6_9SPHI</name>
<evidence type="ECO:0000313" key="3">
    <source>
        <dbReference type="Proteomes" id="UP000183200"/>
    </source>
</evidence>
<proteinExistence type="predicted"/>
<keyword evidence="1" id="KW-0812">Transmembrane</keyword>
<gene>
    <name evidence="2" type="ORF">SAMN05421820_11425</name>
</gene>
<protein>
    <submittedName>
        <fullName evidence="2">Uncharacterized protein</fullName>
    </submittedName>
</protein>
<sequence>MQYDFSQQRLLDKRHFRFMEDGLLIHSSSAGKVHEYEIKYENIGTKIIYWKNGLNAYLLVAAFFTVVSIIFYFDTTEPKIEPSMQLFLLALIPSSILLYFITYKKARYITNSANLNPIELFSDKPNIEAVDHFIDEILSRRRIFLLQRFGQMNKNLSYEPQYYSLTWLLDNEVINKEEYDQKLQELNSLYPSTPTIKGFAIEK</sequence>
<evidence type="ECO:0000256" key="1">
    <source>
        <dbReference type="SAM" id="Phobius"/>
    </source>
</evidence>
<keyword evidence="1" id="KW-1133">Transmembrane helix</keyword>
<dbReference type="RefSeq" id="WP_074612438.1">
    <property type="nucleotide sequence ID" value="NZ_FNGY01000014.1"/>
</dbReference>
<organism evidence="2 3">
    <name type="scientific">Pedobacter steynii</name>
    <dbReference type="NCBI Taxonomy" id="430522"/>
    <lineage>
        <taxon>Bacteria</taxon>
        <taxon>Pseudomonadati</taxon>
        <taxon>Bacteroidota</taxon>
        <taxon>Sphingobacteriia</taxon>
        <taxon>Sphingobacteriales</taxon>
        <taxon>Sphingobacteriaceae</taxon>
        <taxon>Pedobacter</taxon>
    </lineage>
</organism>
<dbReference type="EMBL" id="FNGY01000014">
    <property type="protein sequence ID" value="SDO36537.1"/>
    <property type="molecule type" value="Genomic_DNA"/>
</dbReference>
<feature type="transmembrane region" description="Helical" evidence="1">
    <location>
        <begin position="85"/>
        <end position="103"/>
    </location>
</feature>
<evidence type="ECO:0000313" key="2">
    <source>
        <dbReference type="EMBL" id="SDO36537.1"/>
    </source>
</evidence>
<keyword evidence="1" id="KW-0472">Membrane</keyword>